<protein>
    <submittedName>
        <fullName evidence="1">Uncharacterized protein</fullName>
    </submittedName>
</protein>
<organism evidence="1 2">
    <name type="scientific">Parathielavia appendiculata</name>
    <dbReference type="NCBI Taxonomy" id="2587402"/>
    <lineage>
        <taxon>Eukaryota</taxon>
        <taxon>Fungi</taxon>
        <taxon>Dikarya</taxon>
        <taxon>Ascomycota</taxon>
        <taxon>Pezizomycotina</taxon>
        <taxon>Sordariomycetes</taxon>
        <taxon>Sordariomycetidae</taxon>
        <taxon>Sordariales</taxon>
        <taxon>Chaetomiaceae</taxon>
        <taxon>Parathielavia</taxon>
    </lineage>
</organism>
<sequence length="53" mass="5556">HEELSPAARAAICGAVVAGVSQCTVVAVFGVSHTIQRFTTTISFDSKLRIGRP</sequence>
<name>A0AAN6TQN9_9PEZI</name>
<dbReference type="RefSeq" id="XP_062642695.1">
    <property type="nucleotide sequence ID" value="XM_062794025.1"/>
</dbReference>
<gene>
    <name evidence="1" type="ORF">N657DRAFT_650806</name>
</gene>
<dbReference type="EMBL" id="MU853257">
    <property type="protein sequence ID" value="KAK4118922.1"/>
    <property type="molecule type" value="Genomic_DNA"/>
</dbReference>
<feature type="non-terminal residue" evidence="1">
    <location>
        <position position="1"/>
    </location>
</feature>
<dbReference type="GeneID" id="87830794"/>
<dbReference type="AlphaFoldDB" id="A0AAN6TQN9"/>
<evidence type="ECO:0000313" key="1">
    <source>
        <dbReference type="EMBL" id="KAK4118922.1"/>
    </source>
</evidence>
<reference evidence="1" key="1">
    <citation type="journal article" date="2023" name="Mol. Phylogenet. Evol.">
        <title>Genome-scale phylogeny and comparative genomics of the fungal order Sordariales.</title>
        <authorList>
            <person name="Hensen N."/>
            <person name="Bonometti L."/>
            <person name="Westerberg I."/>
            <person name="Brannstrom I.O."/>
            <person name="Guillou S."/>
            <person name="Cros-Aarteil S."/>
            <person name="Calhoun S."/>
            <person name="Haridas S."/>
            <person name="Kuo A."/>
            <person name="Mondo S."/>
            <person name="Pangilinan J."/>
            <person name="Riley R."/>
            <person name="LaButti K."/>
            <person name="Andreopoulos B."/>
            <person name="Lipzen A."/>
            <person name="Chen C."/>
            <person name="Yan M."/>
            <person name="Daum C."/>
            <person name="Ng V."/>
            <person name="Clum A."/>
            <person name="Steindorff A."/>
            <person name="Ohm R.A."/>
            <person name="Martin F."/>
            <person name="Silar P."/>
            <person name="Natvig D.O."/>
            <person name="Lalanne C."/>
            <person name="Gautier V."/>
            <person name="Ament-Velasquez S.L."/>
            <person name="Kruys A."/>
            <person name="Hutchinson M.I."/>
            <person name="Powell A.J."/>
            <person name="Barry K."/>
            <person name="Miller A.N."/>
            <person name="Grigoriev I.V."/>
            <person name="Debuchy R."/>
            <person name="Gladieux P."/>
            <person name="Hiltunen Thoren M."/>
            <person name="Johannesson H."/>
        </authorList>
    </citation>
    <scope>NUCLEOTIDE SEQUENCE</scope>
    <source>
        <strain evidence="1">CBS 731.68</strain>
    </source>
</reference>
<comment type="caution">
    <text evidence="1">The sequence shown here is derived from an EMBL/GenBank/DDBJ whole genome shotgun (WGS) entry which is preliminary data.</text>
</comment>
<keyword evidence="2" id="KW-1185">Reference proteome</keyword>
<accession>A0AAN6TQN9</accession>
<reference evidence="1" key="2">
    <citation type="submission" date="2023-05" db="EMBL/GenBank/DDBJ databases">
        <authorList>
            <consortium name="Lawrence Berkeley National Laboratory"/>
            <person name="Steindorff A."/>
            <person name="Hensen N."/>
            <person name="Bonometti L."/>
            <person name="Westerberg I."/>
            <person name="Brannstrom I.O."/>
            <person name="Guillou S."/>
            <person name="Cros-Aarteil S."/>
            <person name="Calhoun S."/>
            <person name="Haridas S."/>
            <person name="Kuo A."/>
            <person name="Mondo S."/>
            <person name="Pangilinan J."/>
            <person name="Riley R."/>
            <person name="Labutti K."/>
            <person name="Andreopoulos B."/>
            <person name="Lipzen A."/>
            <person name="Chen C."/>
            <person name="Yanf M."/>
            <person name="Daum C."/>
            <person name="Ng V."/>
            <person name="Clum A."/>
            <person name="Ohm R."/>
            <person name="Martin F."/>
            <person name="Silar P."/>
            <person name="Natvig D."/>
            <person name="Lalanne C."/>
            <person name="Gautier V."/>
            <person name="Ament-Velasquez S.L."/>
            <person name="Kruys A."/>
            <person name="Hutchinson M.I."/>
            <person name="Powell A.J."/>
            <person name="Barry K."/>
            <person name="Miller A.N."/>
            <person name="Grigoriev I.V."/>
            <person name="Debuchy R."/>
            <person name="Gladieux P."/>
            <person name="Thoren M.H."/>
            <person name="Johannesson H."/>
        </authorList>
    </citation>
    <scope>NUCLEOTIDE SEQUENCE</scope>
    <source>
        <strain evidence="1">CBS 731.68</strain>
    </source>
</reference>
<evidence type="ECO:0000313" key="2">
    <source>
        <dbReference type="Proteomes" id="UP001302602"/>
    </source>
</evidence>
<dbReference type="Proteomes" id="UP001302602">
    <property type="component" value="Unassembled WGS sequence"/>
</dbReference>
<proteinExistence type="predicted"/>